<reference evidence="1 2" key="1">
    <citation type="submission" date="2019-12" db="EMBL/GenBank/DDBJ databases">
        <authorList>
            <person name="Alioto T."/>
            <person name="Alioto T."/>
            <person name="Gomez Garrido J."/>
        </authorList>
    </citation>
    <scope>NUCLEOTIDE SEQUENCE [LARGE SCALE GENOMIC DNA]</scope>
</reference>
<evidence type="ECO:0000313" key="1">
    <source>
        <dbReference type="EMBL" id="CAA3026071.1"/>
    </source>
</evidence>
<protein>
    <submittedName>
        <fullName evidence="1">Uncharacterized protein</fullName>
    </submittedName>
</protein>
<evidence type="ECO:0000313" key="2">
    <source>
        <dbReference type="Proteomes" id="UP000594638"/>
    </source>
</evidence>
<comment type="caution">
    <text evidence="1">The sequence shown here is derived from an EMBL/GenBank/DDBJ whole genome shotgun (WGS) entry which is preliminary data.</text>
</comment>
<gene>
    <name evidence="1" type="ORF">OLEA9_A069800</name>
</gene>
<name>A0A8S0V4P8_OLEEU</name>
<dbReference type="EMBL" id="CACTIH010009149">
    <property type="protein sequence ID" value="CAA3026071.1"/>
    <property type="molecule type" value="Genomic_DNA"/>
</dbReference>
<proteinExistence type="predicted"/>
<keyword evidence="2" id="KW-1185">Reference proteome</keyword>
<dbReference type="Gramene" id="OE9A069800T1">
    <property type="protein sequence ID" value="OE9A069800C1"/>
    <property type="gene ID" value="OE9A069800"/>
</dbReference>
<dbReference type="AlphaFoldDB" id="A0A8S0V4P8"/>
<sequence length="61" mass="6641">TGDTDSGITSPLQPRESLCVIYHIAKDDSYISLSLQPRESLCGICRLADATERIATGKDCR</sequence>
<organism evidence="1 2">
    <name type="scientific">Olea europaea subsp. europaea</name>
    <dbReference type="NCBI Taxonomy" id="158383"/>
    <lineage>
        <taxon>Eukaryota</taxon>
        <taxon>Viridiplantae</taxon>
        <taxon>Streptophyta</taxon>
        <taxon>Embryophyta</taxon>
        <taxon>Tracheophyta</taxon>
        <taxon>Spermatophyta</taxon>
        <taxon>Magnoliopsida</taxon>
        <taxon>eudicotyledons</taxon>
        <taxon>Gunneridae</taxon>
        <taxon>Pentapetalae</taxon>
        <taxon>asterids</taxon>
        <taxon>lamiids</taxon>
        <taxon>Lamiales</taxon>
        <taxon>Oleaceae</taxon>
        <taxon>Oleeae</taxon>
        <taxon>Olea</taxon>
    </lineage>
</organism>
<feature type="non-terminal residue" evidence="1">
    <location>
        <position position="1"/>
    </location>
</feature>
<dbReference type="Proteomes" id="UP000594638">
    <property type="component" value="Unassembled WGS sequence"/>
</dbReference>
<accession>A0A8S0V4P8</accession>